<dbReference type="InterPro" id="IPR037152">
    <property type="entry name" value="L-asparaginase_N_sf"/>
</dbReference>
<dbReference type="EC" id="3.5.1.1" evidence="6"/>
<feature type="binding site" evidence="2">
    <location>
        <position position="78"/>
    </location>
    <ligand>
        <name>substrate</name>
    </ligand>
</feature>
<dbReference type="PRINTS" id="PR00139">
    <property type="entry name" value="ASNGLNASE"/>
</dbReference>
<dbReference type="SMART" id="SM00870">
    <property type="entry name" value="Asparaginase"/>
    <property type="match status" value="1"/>
</dbReference>
<dbReference type="SUPFAM" id="SSF53774">
    <property type="entry name" value="Glutaminase/Asparaginase"/>
    <property type="match status" value="1"/>
</dbReference>
<evidence type="ECO:0000313" key="6">
    <source>
        <dbReference type="EMBL" id="SUD90036.1"/>
    </source>
</evidence>
<evidence type="ECO:0000313" key="7">
    <source>
        <dbReference type="Proteomes" id="UP000254123"/>
    </source>
</evidence>
<evidence type="ECO:0000259" key="4">
    <source>
        <dbReference type="Pfam" id="PF00710"/>
    </source>
</evidence>
<organism evidence="6 7">
    <name type="scientific">Psychrobacter phenylpyruvicus</name>
    <dbReference type="NCBI Taxonomy" id="29432"/>
    <lineage>
        <taxon>Bacteria</taxon>
        <taxon>Pseudomonadati</taxon>
        <taxon>Pseudomonadota</taxon>
        <taxon>Gammaproteobacteria</taxon>
        <taxon>Moraxellales</taxon>
        <taxon>Moraxellaceae</taxon>
        <taxon>Psychrobacter</taxon>
    </lineage>
</organism>
<dbReference type="Pfam" id="PF00710">
    <property type="entry name" value="Asparaginase"/>
    <property type="match status" value="1"/>
</dbReference>
<dbReference type="InterPro" id="IPR027473">
    <property type="entry name" value="L-asparaginase_C"/>
</dbReference>
<sequence>MTTKKTDEPAGHTLNPATSDQATSNKVQLIYAGGTFGSYGKPLSALPAATFLPLLMDKVKQNLTSNIEVLENSCVKDSSQLSPADFSHFYQLILSRYTQGYRHFVLITGTDTLSYLGSFLAEAFAGSDLSLVLTASMRPLFDANDIHNYSIDPNSDAWDNLSEAIGLAAHGEAGVFVTFAGESWPAQTVQKIHSHDLMAFTGHARAGYPANSYVQSLPAARRKNWIEDSQAKLARITTQAKNAVIPTIYCVPNSGEWLSSQLTALLELPPTGIIFMGFGAGNIPFSEQLAQSLDKLYKHGHIVVCTTQCPYGGVSEAYAAGSWQYQHHVLSAGRLTVPAVYARLLWLHLAFDTPARRRQRWSYSVNKL</sequence>
<dbReference type="Gene3D" id="3.40.50.40">
    <property type="match status" value="1"/>
</dbReference>
<dbReference type="AlphaFoldDB" id="A0A379LHJ3"/>
<proteinExistence type="predicted"/>
<dbReference type="InterPro" id="IPR036152">
    <property type="entry name" value="Asp/glu_Ase-like_sf"/>
</dbReference>
<dbReference type="EMBL" id="UGVC01000001">
    <property type="protein sequence ID" value="SUD90036.1"/>
    <property type="molecule type" value="Genomic_DNA"/>
</dbReference>
<dbReference type="Pfam" id="PF17763">
    <property type="entry name" value="Asparaginase_C"/>
    <property type="match status" value="1"/>
</dbReference>
<keyword evidence="7" id="KW-1185">Reference proteome</keyword>
<accession>A0A379LHJ3</accession>
<keyword evidence="6" id="KW-0378">Hydrolase</keyword>
<dbReference type="InterPro" id="IPR041725">
    <property type="entry name" value="L-asparaginase_I"/>
</dbReference>
<dbReference type="PIRSF" id="PIRSF001220">
    <property type="entry name" value="L-ASNase_gatD"/>
    <property type="match status" value="1"/>
</dbReference>
<feature type="domain" description="L-asparaginase N-terminal" evidence="4">
    <location>
        <begin position="26"/>
        <end position="202"/>
    </location>
</feature>
<feature type="active site" description="O-isoaspartyl threonine intermediate" evidence="1">
    <location>
        <position position="35"/>
    </location>
</feature>
<reference evidence="6 7" key="1">
    <citation type="submission" date="2018-06" db="EMBL/GenBank/DDBJ databases">
        <authorList>
            <consortium name="Pathogen Informatics"/>
            <person name="Doyle S."/>
        </authorList>
    </citation>
    <scope>NUCLEOTIDE SEQUENCE [LARGE SCALE GENOMIC DNA]</scope>
    <source>
        <strain evidence="6 7">NCTC10526</strain>
    </source>
</reference>
<dbReference type="STRING" id="1123034.GCA_000685805_02317"/>
<dbReference type="SFLD" id="SFLDS00057">
    <property type="entry name" value="Glutaminase/Asparaginase"/>
    <property type="match status" value="1"/>
</dbReference>
<dbReference type="PANTHER" id="PTHR11707">
    <property type="entry name" value="L-ASPARAGINASE"/>
    <property type="match status" value="1"/>
</dbReference>
<dbReference type="CDD" id="cd08963">
    <property type="entry name" value="L-asparaginase_I"/>
    <property type="match status" value="1"/>
</dbReference>
<feature type="region of interest" description="Disordered" evidence="3">
    <location>
        <begin position="1"/>
        <end position="20"/>
    </location>
</feature>
<evidence type="ECO:0000256" key="2">
    <source>
        <dbReference type="PIRSR" id="PIRSR001220-2"/>
    </source>
</evidence>
<gene>
    <name evidence="6" type="primary">ansA</name>
    <name evidence="6" type="ORF">NCTC10526_00351</name>
</gene>
<dbReference type="GO" id="GO:0004067">
    <property type="term" value="F:asparaginase activity"/>
    <property type="evidence" value="ECO:0007669"/>
    <property type="project" value="UniProtKB-UniRule"/>
</dbReference>
<name>A0A379LHJ3_9GAMM</name>
<dbReference type="PANTHER" id="PTHR11707:SF28">
    <property type="entry name" value="60 KDA LYSOPHOSPHOLIPASE"/>
    <property type="match status" value="1"/>
</dbReference>
<dbReference type="Gene3D" id="3.40.50.1170">
    <property type="entry name" value="L-asparaginase, N-terminal domain"/>
    <property type="match status" value="1"/>
</dbReference>
<dbReference type="PIRSF" id="PIRSF500176">
    <property type="entry name" value="L_ASNase"/>
    <property type="match status" value="1"/>
</dbReference>
<dbReference type="InterPro" id="IPR027474">
    <property type="entry name" value="L-asparaginase_N"/>
</dbReference>
<feature type="binding site" evidence="2">
    <location>
        <begin position="110"/>
        <end position="111"/>
    </location>
    <ligand>
        <name>substrate</name>
    </ligand>
</feature>
<evidence type="ECO:0000256" key="3">
    <source>
        <dbReference type="SAM" id="MobiDB-lite"/>
    </source>
</evidence>
<protein>
    <submittedName>
        <fullName evidence="6">L-asparaginase 1</fullName>
        <ecNumber evidence="6">3.5.1.1</ecNumber>
    </submittedName>
</protein>
<evidence type="ECO:0000259" key="5">
    <source>
        <dbReference type="Pfam" id="PF17763"/>
    </source>
</evidence>
<dbReference type="InterPro" id="IPR006034">
    <property type="entry name" value="Asparaginase/glutaminase-like"/>
</dbReference>
<dbReference type="Proteomes" id="UP000254123">
    <property type="component" value="Unassembled WGS sequence"/>
</dbReference>
<dbReference type="RefSeq" id="WP_081794471.1">
    <property type="nucleotide sequence ID" value="NZ_CAJHAQ010000001.1"/>
</dbReference>
<feature type="compositionally biased region" description="Basic and acidic residues" evidence="3">
    <location>
        <begin position="1"/>
        <end position="10"/>
    </location>
</feature>
<dbReference type="PROSITE" id="PS51732">
    <property type="entry name" value="ASN_GLN_ASE_3"/>
    <property type="match status" value="1"/>
</dbReference>
<evidence type="ECO:0000256" key="1">
    <source>
        <dbReference type="PIRSR" id="PIRSR001220-1"/>
    </source>
</evidence>
<dbReference type="InterPro" id="IPR040919">
    <property type="entry name" value="Asparaginase_C"/>
</dbReference>
<feature type="domain" description="Asparaginase/glutaminase C-terminal" evidence="5">
    <location>
        <begin position="260"/>
        <end position="355"/>
    </location>
</feature>